<dbReference type="RefSeq" id="WP_145205537.1">
    <property type="nucleotide sequence ID" value="NZ_CP036434.1"/>
</dbReference>
<accession>A0A518F129</accession>
<gene>
    <name evidence="1" type="ORF">Poly30_56050</name>
</gene>
<keyword evidence="2" id="KW-1185">Reference proteome</keyword>
<dbReference type="AlphaFoldDB" id="A0A518F129"/>
<name>A0A518F129_9BACT</name>
<dbReference type="Proteomes" id="UP000320390">
    <property type="component" value="Chromosome"/>
</dbReference>
<protein>
    <submittedName>
        <fullName evidence="1">Uncharacterized protein</fullName>
    </submittedName>
</protein>
<evidence type="ECO:0000313" key="2">
    <source>
        <dbReference type="Proteomes" id="UP000320390"/>
    </source>
</evidence>
<evidence type="ECO:0000313" key="1">
    <source>
        <dbReference type="EMBL" id="QDV10043.1"/>
    </source>
</evidence>
<sequence>MEVSIFPLPEVRPLKGQFVEARLHSDTKDPVLNARIAGLIETVAKSPAQPIYVAMDPQTEKEVGRFEGAVLPGQSQKFVDFLEYVITELQ</sequence>
<reference evidence="1 2" key="1">
    <citation type="submission" date="2019-02" db="EMBL/GenBank/DDBJ databases">
        <title>Deep-cultivation of Planctomycetes and their phenomic and genomic characterization uncovers novel biology.</title>
        <authorList>
            <person name="Wiegand S."/>
            <person name="Jogler M."/>
            <person name="Boedeker C."/>
            <person name="Pinto D."/>
            <person name="Vollmers J."/>
            <person name="Rivas-Marin E."/>
            <person name="Kohn T."/>
            <person name="Peeters S.H."/>
            <person name="Heuer A."/>
            <person name="Rast P."/>
            <person name="Oberbeckmann S."/>
            <person name="Bunk B."/>
            <person name="Jeske O."/>
            <person name="Meyerdierks A."/>
            <person name="Storesund J.E."/>
            <person name="Kallscheuer N."/>
            <person name="Luecker S."/>
            <person name="Lage O.M."/>
            <person name="Pohl T."/>
            <person name="Merkel B.J."/>
            <person name="Hornburger P."/>
            <person name="Mueller R.-W."/>
            <person name="Bruemmer F."/>
            <person name="Labrenz M."/>
            <person name="Spormann A.M."/>
            <person name="Op den Camp H."/>
            <person name="Overmann J."/>
            <person name="Amann R."/>
            <person name="Jetten M.S.M."/>
            <person name="Mascher T."/>
            <person name="Medema M.H."/>
            <person name="Devos D.P."/>
            <person name="Kaster A.-K."/>
            <person name="Ovreas L."/>
            <person name="Rohde M."/>
            <person name="Galperin M.Y."/>
            <person name="Jogler C."/>
        </authorList>
    </citation>
    <scope>NUCLEOTIDE SEQUENCE [LARGE SCALE GENOMIC DNA]</scope>
    <source>
        <strain evidence="1 2">Poly30</strain>
    </source>
</reference>
<dbReference type="EMBL" id="CP036434">
    <property type="protein sequence ID" value="QDV10043.1"/>
    <property type="molecule type" value="Genomic_DNA"/>
</dbReference>
<organism evidence="1 2">
    <name type="scientific">Saltatorellus ferox</name>
    <dbReference type="NCBI Taxonomy" id="2528018"/>
    <lineage>
        <taxon>Bacteria</taxon>
        <taxon>Pseudomonadati</taxon>
        <taxon>Planctomycetota</taxon>
        <taxon>Planctomycetia</taxon>
        <taxon>Planctomycetia incertae sedis</taxon>
        <taxon>Saltatorellus</taxon>
    </lineage>
</organism>
<proteinExistence type="predicted"/>